<dbReference type="PATRIC" id="fig|1461693.3.peg.1234"/>
<dbReference type="Pfam" id="PF00009">
    <property type="entry name" value="GTP_EFTU"/>
    <property type="match status" value="1"/>
</dbReference>
<protein>
    <recommendedName>
        <fullName evidence="3 9">Translation initiation factor IF-2</fullName>
    </recommendedName>
</protein>
<dbReference type="InterPro" id="IPR036925">
    <property type="entry name" value="TIF_IF2_dom3_sf"/>
</dbReference>
<feature type="binding site" evidence="9">
    <location>
        <begin position="389"/>
        <end position="393"/>
    </location>
    <ligand>
        <name>GTP</name>
        <dbReference type="ChEBI" id="CHEBI:37565"/>
    </ligand>
</feature>
<dbReference type="Pfam" id="PF08364">
    <property type="entry name" value="IF2_assoc"/>
    <property type="match status" value="1"/>
</dbReference>
<evidence type="ECO:0000256" key="5">
    <source>
        <dbReference type="ARBA" id="ARBA00022540"/>
    </source>
</evidence>
<dbReference type="InterPro" id="IPR000178">
    <property type="entry name" value="TF_IF2_bacterial-like"/>
</dbReference>
<gene>
    <name evidence="9 14" type="primary">infB</name>
    <name evidence="14" type="ORF">ATO10_06091</name>
</gene>
<evidence type="ECO:0000256" key="1">
    <source>
        <dbReference type="ARBA" id="ARBA00004496"/>
    </source>
</evidence>
<reference evidence="14 15" key="1">
    <citation type="submission" date="2013-04" db="EMBL/GenBank/DDBJ databases">
        <title>Shimia sp. 22II-S11-Z10 Genome Sequencing.</title>
        <authorList>
            <person name="Lai Q."/>
            <person name="Li G."/>
            <person name="Shao Z."/>
        </authorList>
    </citation>
    <scope>NUCLEOTIDE SEQUENCE [LARGE SCALE GENOMIC DNA]</scope>
    <source>
        <strain evidence="15">22II-S11-Z10</strain>
    </source>
</reference>
<dbReference type="InterPro" id="IPR005225">
    <property type="entry name" value="Small_GTP-bd"/>
</dbReference>
<dbReference type="RefSeq" id="WP_035249420.1">
    <property type="nucleotide sequence ID" value="NZ_AQQY01000003.1"/>
</dbReference>
<dbReference type="InterPro" id="IPR053905">
    <property type="entry name" value="EF-G-like_DII"/>
</dbReference>
<feature type="domain" description="Tr-type G" evidence="13">
    <location>
        <begin position="333"/>
        <end position="501"/>
    </location>
</feature>
<evidence type="ECO:0000256" key="11">
    <source>
        <dbReference type="RuleBase" id="RU000645"/>
    </source>
</evidence>
<keyword evidence="4 9" id="KW-0963">Cytoplasm</keyword>
<keyword evidence="15" id="KW-1185">Reference proteome</keyword>
<evidence type="ECO:0000256" key="2">
    <source>
        <dbReference type="ARBA" id="ARBA00007733"/>
    </source>
</evidence>
<dbReference type="SUPFAM" id="SSF52540">
    <property type="entry name" value="P-loop containing nucleoside triphosphate hydrolases"/>
    <property type="match status" value="1"/>
</dbReference>
<dbReference type="AlphaFoldDB" id="A0A058ZLJ0"/>
<feature type="binding site" evidence="9">
    <location>
        <begin position="443"/>
        <end position="446"/>
    </location>
    <ligand>
        <name>GTP</name>
        <dbReference type="ChEBI" id="CHEBI:37565"/>
    </ligand>
</feature>
<dbReference type="GO" id="GO:0005829">
    <property type="term" value="C:cytosol"/>
    <property type="evidence" value="ECO:0007669"/>
    <property type="project" value="TreeGrafter"/>
</dbReference>
<keyword evidence="7 9" id="KW-0648">Protein biosynthesis</keyword>
<dbReference type="Pfam" id="PF04760">
    <property type="entry name" value="IF2_N"/>
    <property type="match status" value="1"/>
</dbReference>
<keyword evidence="8 9" id="KW-0342">GTP-binding</keyword>
<evidence type="ECO:0000313" key="14">
    <source>
        <dbReference type="EMBL" id="KCV82489.1"/>
    </source>
</evidence>
<dbReference type="NCBIfam" id="TIGR00231">
    <property type="entry name" value="small_GTP"/>
    <property type="match status" value="1"/>
</dbReference>
<evidence type="ECO:0000259" key="13">
    <source>
        <dbReference type="PROSITE" id="PS51722"/>
    </source>
</evidence>
<dbReference type="Gene3D" id="3.40.50.10050">
    <property type="entry name" value="Translation initiation factor IF- 2, domain 3"/>
    <property type="match status" value="1"/>
</dbReference>
<dbReference type="SUPFAM" id="SSF52156">
    <property type="entry name" value="Initiation factor IF2/eIF5b, domain 3"/>
    <property type="match status" value="1"/>
</dbReference>
<dbReference type="CDD" id="cd03692">
    <property type="entry name" value="mtIF2_IVc"/>
    <property type="match status" value="1"/>
</dbReference>
<dbReference type="GO" id="GO:0005525">
    <property type="term" value="F:GTP binding"/>
    <property type="evidence" value="ECO:0007669"/>
    <property type="project" value="UniProtKB-KW"/>
</dbReference>
<dbReference type="HAMAP" id="MF_00100_B">
    <property type="entry name" value="IF_2_B"/>
    <property type="match status" value="1"/>
</dbReference>
<dbReference type="PROSITE" id="PS51722">
    <property type="entry name" value="G_TR_2"/>
    <property type="match status" value="1"/>
</dbReference>
<dbReference type="InterPro" id="IPR013575">
    <property type="entry name" value="IF2_assoc_dom_bac"/>
</dbReference>
<accession>A0A058ZLJ0</accession>
<dbReference type="Gene3D" id="3.40.50.300">
    <property type="entry name" value="P-loop containing nucleotide triphosphate hydrolases"/>
    <property type="match status" value="1"/>
</dbReference>
<dbReference type="GO" id="GO:0003924">
    <property type="term" value="F:GTPase activity"/>
    <property type="evidence" value="ECO:0007669"/>
    <property type="project" value="UniProtKB-UniRule"/>
</dbReference>
<sequence length="836" mass="90419">MSDNDGKKTLGVRGGPRSGQVKQSFSHGRTKNVVVETKRKRVVVPKPGAGKGGSGAAHLGDPSKRPAGISDAEMERRLKALQAAKANEAAEAQRREDEEKRRDEERKRRRAEVEAKEREEREREERAKAKAEEEERKKREAEEAKKRAAAAPAKKAEAAAPAAPAEPKTADAPRGGGKPTPRKTDRERDNRDDRQNRNKNRGDNRRSGKLTVNQALSGGDGRHRSVAAMKRKQERMRQKAMGGNEQREKVVRDVQVPETIVVSELANRMAERVADVVKSLMNMGMMVTQNQSLDADTAELIVEEFGHKVVRVSDADVEDVIDTVDDSAEDLEPRPPVITIMGHVDHGKTSLLDAIRNAKVVSGEAGGITQHIGAYQVKTDSGAVLSFLDTPGHAAFTSMRARGAQVTDIVVLVVAADDSVMPQTIEAINHAKAADVPMIVAINKCDKPEADPMKVRTELLQHEVIVEAMSGEVQDVEVSAHTGQGLDELLESIALQSEILELKANPKRAASGAVIEAQLDVGRGPVATVLVQNGTLRKGDIFVVGEQWGKVRALVDDKGDRVDEAGPSVPVEVLGLNGTPEAGDVLNVVETEAQAREIAEYREQAAKDKRAAAGAATTLDQLMAKAKEDQNVAELPVLVKADVQGSAEAIVQAMEKIGNDEVRVRVLHTGVGAITESDIGLAEASGAPVMGFNVRANAPARNAANQKGVEIRYYSVIYDLVDDVKAAASGLLSAEIREHFIGYAEIKEVFKVTGVGKVAGCIVTEGVARRSAGVRLLRDNVVIHEGTLKTLKRFKDEVKEVQSGQECGMAFENYDDIRAGDVIEIFEREEVERSLD</sequence>
<dbReference type="FunFam" id="3.40.50.300:FF:000019">
    <property type="entry name" value="Translation initiation factor IF-2"/>
    <property type="match status" value="1"/>
</dbReference>
<comment type="similarity">
    <text evidence="2 9 10">Belongs to the TRAFAC class translation factor GTPase superfamily. Classic translation factor GTPase family. IF-2 subfamily.</text>
</comment>
<evidence type="ECO:0000256" key="12">
    <source>
        <dbReference type="SAM" id="MobiDB-lite"/>
    </source>
</evidence>
<dbReference type="Pfam" id="PF11987">
    <property type="entry name" value="IF-2"/>
    <property type="match status" value="1"/>
</dbReference>
<dbReference type="FunFam" id="2.40.30.10:FF:000007">
    <property type="entry name" value="Translation initiation factor IF-2"/>
    <property type="match status" value="1"/>
</dbReference>
<dbReference type="Gene3D" id="2.40.30.10">
    <property type="entry name" value="Translation factors"/>
    <property type="match status" value="2"/>
</dbReference>
<dbReference type="GO" id="GO:0003743">
    <property type="term" value="F:translation initiation factor activity"/>
    <property type="evidence" value="ECO:0007669"/>
    <property type="project" value="UniProtKB-UniRule"/>
</dbReference>
<dbReference type="PROSITE" id="PS01176">
    <property type="entry name" value="IF2"/>
    <property type="match status" value="1"/>
</dbReference>
<dbReference type="PANTHER" id="PTHR43381">
    <property type="entry name" value="TRANSLATION INITIATION FACTOR IF-2-RELATED"/>
    <property type="match status" value="1"/>
</dbReference>
<dbReference type="Pfam" id="PF22042">
    <property type="entry name" value="EF-G_D2"/>
    <property type="match status" value="1"/>
</dbReference>
<dbReference type="InterPro" id="IPR044145">
    <property type="entry name" value="IF2_II"/>
</dbReference>
<proteinExistence type="inferred from homology"/>
<evidence type="ECO:0000256" key="3">
    <source>
        <dbReference type="ARBA" id="ARBA00020675"/>
    </source>
</evidence>
<dbReference type="FunFam" id="3.40.50.10050:FF:000001">
    <property type="entry name" value="Translation initiation factor IF-2"/>
    <property type="match status" value="1"/>
</dbReference>
<dbReference type="OrthoDB" id="9811804at2"/>
<comment type="caution">
    <text evidence="14">The sequence shown here is derived from an EMBL/GenBank/DDBJ whole genome shotgun (WGS) entry which is preliminary data.</text>
</comment>
<dbReference type="InterPro" id="IPR027417">
    <property type="entry name" value="P-loop_NTPase"/>
</dbReference>
<organism evidence="14 15">
    <name type="scientific">Actibacterium atlanticum</name>
    <dbReference type="NCBI Taxonomy" id="1461693"/>
    <lineage>
        <taxon>Bacteria</taxon>
        <taxon>Pseudomonadati</taxon>
        <taxon>Pseudomonadota</taxon>
        <taxon>Alphaproteobacteria</taxon>
        <taxon>Rhodobacterales</taxon>
        <taxon>Roseobacteraceae</taxon>
        <taxon>Actibacterium</taxon>
    </lineage>
</organism>
<dbReference type="eggNOG" id="COG0532">
    <property type="taxonomic scope" value="Bacteria"/>
</dbReference>
<evidence type="ECO:0000256" key="4">
    <source>
        <dbReference type="ARBA" id="ARBA00022490"/>
    </source>
</evidence>
<evidence type="ECO:0000256" key="7">
    <source>
        <dbReference type="ARBA" id="ARBA00022917"/>
    </source>
</evidence>
<feature type="compositionally biased region" description="Basic and acidic residues" evidence="12">
    <location>
        <begin position="182"/>
        <end position="206"/>
    </location>
</feature>
<comment type="caution">
    <text evidence="9">Lacks conserved residue(s) required for the propagation of feature annotation.</text>
</comment>
<comment type="subcellular location">
    <subcellularLocation>
        <location evidence="1 9 11">Cytoplasm</location>
    </subcellularLocation>
</comment>
<dbReference type="EMBL" id="AQQY01000003">
    <property type="protein sequence ID" value="KCV82489.1"/>
    <property type="molecule type" value="Genomic_DNA"/>
</dbReference>
<dbReference type="InterPro" id="IPR006847">
    <property type="entry name" value="IF2_N"/>
</dbReference>
<comment type="function">
    <text evidence="9 10">One of the essential components for the initiation of protein synthesis. Protects formylmethionyl-tRNA from spontaneous hydrolysis and promotes its binding to the 30S ribosomal subunits. Also involved in the hydrolysis of GTP during the formation of the 70S ribosomal complex.</text>
</comment>
<name>A0A058ZLJ0_9RHOB</name>
<dbReference type="PANTHER" id="PTHR43381:SF5">
    <property type="entry name" value="TR-TYPE G DOMAIN-CONTAINING PROTEIN"/>
    <property type="match status" value="1"/>
</dbReference>
<evidence type="ECO:0000256" key="9">
    <source>
        <dbReference type="HAMAP-Rule" id="MF_00100"/>
    </source>
</evidence>
<feature type="compositionally biased region" description="Basic and acidic residues" evidence="12">
    <location>
        <begin position="91"/>
        <end position="146"/>
    </location>
</feature>
<keyword evidence="6 9" id="KW-0547">Nucleotide-binding</keyword>
<feature type="region of interest" description="Disordered" evidence="12">
    <location>
        <begin position="1"/>
        <end position="225"/>
    </location>
</feature>
<dbReference type="NCBIfam" id="TIGR00487">
    <property type="entry name" value="IF-2"/>
    <property type="match status" value="1"/>
</dbReference>
<evidence type="ECO:0000256" key="6">
    <source>
        <dbReference type="ARBA" id="ARBA00022741"/>
    </source>
</evidence>
<dbReference type="FunFam" id="2.40.30.10:FF:000008">
    <property type="entry name" value="Translation initiation factor IF-2"/>
    <property type="match status" value="1"/>
</dbReference>
<dbReference type="InterPro" id="IPR023115">
    <property type="entry name" value="TIF_IF2_dom3"/>
</dbReference>
<dbReference type="STRING" id="1461693.ATO10_06091"/>
<dbReference type="CDD" id="cd01887">
    <property type="entry name" value="IF2_eIF5B"/>
    <property type="match status" value="1"/>
</dbReference>
<evidence type="ECO:0000313" key="15">
    <source>
        <dbReference type="Proteomes" id="UP000024836"/>
    </source>
</evidence>
<dbReference type="InterPro" id="IPR004161">
    <property type="entry name" value="EFTu-like_2"/>
</dbReference>
<dbReference type="CDD" id="cd03702">
    <property type="entry name" value="IF2_mtIF2_II"/>
    <property type="match status" value="1"/>
</dbReference>
<dbReference type="SUPFAM" id="SSF50447">
    <property type="entry name" value="Translation proteins"/>
    <property type="match status" value="2"/>
</dbReference>
<dbReference type="InterPro" id="IPR000795">
    <property type="entry name" value="T_Tr_GTP-bd_dom"/>
</dbReference>
<keyword evidence="5 9" id="KW-0396">Initiation factor</keyword>
<dbReference type="Proteomes" id="UP000024836">
    <property type="component" value="Unassembled WGS sequence"/>
</dbReference>
<dbReference type="InterPro" id="IPR015760">
    <property type="entry name" value="TIF_IF2"/>
</dbReference>
<dbReference type="InterPro" id="IPR009000">
    <property type="entry name" value="Transl_B-barrel_sf"/>
</dbReference>
<feature type="binding site" evidence="9">
    <location>
        <begin position="342"/>
        <end position="349"/>
    </location>
    <ligand>
        <name>GTP</name>
        <dbReference type="ChEBI" id="CHEBI:37565"/>
    </ligand>
</feature>
<evidence type="ECO:0000256" key="8">
    <source>
        <dbReference type="ARBA" id="ARBA00023134"/>
    </source>
</evidence>
<feature type="compositionally biased region" description="Low complexity" evidence="12">
    <location>
        <begin position="149"/>
        <end position="173"/>
    </location>
</feature>
<dbReference type="Pfam" id="PF03144">
    <property type="entry name" value="GTP_EFTU_D2"/>
    <property type="match status" value="1"/>
</dbReference>
<evidence type="ECO:0000256" key="10">
    <source>
        <dbReference type="RuleBase" id="RU000644"/>
    </source>
</evidence>